<name>A0A6L2K253_TANCI</name>
<feature type="domain" description="GAG-pre-integrase" evidence="2">
    <location>
        <begin position="295"/>
        <end position="349"/>
    </location>
</feature>
<dbReference type="EMBL" id="BKCJ010001663">
    <property type="protein sequence ID" value="GEU43109.1"/>
    <property type="molecule type" value="Genomic_DNA"/>
</dbReference>
<feature type="region of interest" description="Disordered" evidence="1">
    <location>
        <begin position="495"/>
        <end position="526"/>
    </location>
</feature>
<evidence type="ECO:0000256" key="1">
    <source>
        <dbReference type="SAM" id="MobiDB-lite"/>
    </source>
</evidence>
<feature type="compositionally biased region" description="Polar residues" evidence="1">
    <location>
        <begin position="495"/>
        <end position="504"/>
    </location>
</feature>
<protein>
    <submittedName>
        <fullName evidence="3">Putative ribonuclease H-like domain-containing protein</fullName>
    </submittedName>
</protein>
<dbReference type="Gene3D" id="3.30.420.10">
    <property type="entry name" value="Ribonuclease H-like superfamily/Ribonuclease H"/>
    <property type="match status" value="1"/>
</dbReference>
<feature type="region of interest" description="Disordered" evidence="1">
    <location>
        <begin position="778"/>
        <end position="803"/>
    </location>
</feature>
<dbReference type="PANTHER" id="PTHR42648">
    <property type="entry name" value="TRANSPOSASE, PUTATIVE-RELATED"/>
    <property type="match status" value="1"/>
</dbReference>
<proteinExistence type="predicted"/>
<dbReference type="InterPro" id="IPR025724">
    <property type="entry name" value="GAG-pre-integrase_dom"/>
</dbReference>
<evidence type="ECO:0000313" key="3">
    <source>
        <dbReference type="EMBL" id="GEU43109.1"/>
    </source>
</evidence>
<dbReference type="InterPro" id="IPR012337">
    <property type="entry name" value="RNaseH-like_sf"/>
</dbReference>
<dbReference type="PANTHER" id="PTHR42648:SF32">
    <property type="entry name" value="RIBONUCLEASE H-LIKE DOMAIN, GAG-PRE-INTEGRASE DOMAIN PROTEIN-RELATED"/>
    <property type="match status" value="1"/>
</dbReference>
<dbReference type="SUPFAM" id="SSF53098">
    <property type="entry name" value="Ribonuclease H-like"/>
    <property type="match status" value="1"/>
</dbReference>
<evidence type="ECO:0000259" key="2">
    <source>
        <dbReference type="Pfam" id="PF13976"/>
    </source>
</evidence>
<dbReference type="Pfam" id="PF13976">
    <property type="entry name" value="gag_pre-integrs"/>
    <property type="match status" value="1"/>
</dbReference>
<organism evidence="3">
    <name type="scientific">Tanacetum cinerariifolium</name>
    <name type="common">Dalmatian daisy</name>
    <name type="synonym">Chrysanthemum cinerariifolium</name>
    <dbReference type="NCBI Taxonomy" id="118510"/>
    <lineage>
        <taxon>Eukaryota</taxon>
        <taxon>Viridiplantae</taxon>
        <taxon>Streptophyta</taxon>
        <taxon>Embryophyta</taxon>
        <taxon>Tracheophyta</taxon>
        <taxon>Spermatophyta</taxon>
        <taxon>Magnoliopsida</taxon>
        <taxon>eudicotyledons</taxon>
        <taxon>Gunneridae</taxon>
        <taxon>Pentapetalae</taxon>
        <taxon>asterids</taxon>
        <taxon>campanulids</taxon>
        <taxon>Asterales</taxon>
        <taxon>Asteraceae</taxon>
        <taxon>Asteroideae</taxon>
        <taxon>Anthemideae</taxon>
        <taxon>Anthemidinae</taxon>
        <taxon>Tanacetum</taxon>
    </lineage>
</organism>
<reference evidence="3" key="1">
    <citation type="journal article" date="2019" name="Sci. Rep.">
        <title>Draft genome of Tanacetum cinerariifolium, the natural source of mosquito coil.</title>
        <authorList>
            <person name="Yamashiro T."/>
            <person name="Shiraishi A."/>
            <person name="Satake H."/>
            <person name="Nakayama K."/>
        </authorList>
    </citation>
    <scope>NUCLEOTIDE SEQUENCE</scope>
</reference>
<accession>A0A6L2K253</accession>
<dbReference type="InterPro" id="IPR036397">
    <property type="entry name" value="RNaseH_sf"/>
</dbReference>
<dbReference type="GO" id="GO:0003676">
    <property type="term" value="F:nucleic acid binding"/>
    <property type="evidence" value="ECO:0007669"/>
    <property type="project" value="InterPro"/>
</dbReference>
<gene>
    <name evidence="3" type="ORF">Tci_015087</name>
</gene>
<dbReference type="InterPro" id="IPR039537">
    <property type="entry name" value="Retrotran_Ty1/copia-like"/>
</dbReference>
<comment type="caution">
    <text evidence="3">The sequence shown here is derived from an EMBL/GenBank/DDBJ whole genome shotgun (WGS) entry which is preliminary data.</text>
</comment>
<sequence>MVTPYWARPIRHIEVFPLECGRRYKSIIITTNNTTRSPLDGDICKASYPKEGSQAQGSSSYADELMLLFFANPSTSPQLDNKDLKQIDQDDLEEMDLKWQVAMLSMRVKDCRIARNPGYKGRDVGNAGAKVETGLGYDSQFNEKEVLDVKVKEVTETVFNNHSSDEENSLANDRPKHIPAKINFVKAGESVTPVKSVNHVKPVKPIKTAEQTEKSKNFSSSPKLVLLREMGLLLLRPQQLCLETKRSSIASLNTKGIVDSGCSRYMIGNKAYLADYQEINDGGFVAFGLNRGKITGKASIDESNLWHMRLGHVNFKSMNKLVKGNLVRGLPLKIFENDNTCVACQKGKQRKATCKAKLVSSISHPIQMLHMDLFGLTSVMSINRKKYCLVVTDDFSRDLDEFYGMKGIKREYSNAKSPQQNGFTERKNRTLIEAARTMLADSLLPITKGLMIRKSEKFSRTVTPLFGSMLAQSAVVEGGGDSLVRVATTASLDAQQDSSNIAKTQSKETLNEPNPQGEGSGNIVGSGEDRMEHAFELMDLVLQTPYDLPLLEGHTPGIDEGSMTLKELTNLRHMLGRRSVSKPGRKNLKSQPKFQDIDDLVDEEVIVEDKGSGEKGGSTTETVSATSLDTSAARTKVSTAAPKTSPTTKTLFDDEDVTIVDTLDQDQIKRVAKVALKIQADLDEEARTERERQEEGSKATLVGLYVEVQAQIDADHELAARLTHEEQEMYTVDERSKLLAELFDKRKKQLAKERAKAIRSKLPTKTQLRNLMMTYTGRKKQAAGSSSIHKSPKKKKLNDQASVDSDKELRKCLKVVPGDVHVYKLTRLNGSYRHFLTFSKMLEVLDRQDVLDLHKIVMEMFSANDPKEKRCSLTKEILEKMLSWRFEAETERVGHTVLGSENARFLVKSRR</sequence>
<dbReference type="AlphaFoldDB" id="A0A6L2K253"/>